<evidence type="ECO:0000313" key="1">
    <source>
        <dbReference type="EMBL" id="PPA71021.1"/>
    </source>
</evidence>
<accession>A0A2S5GDM9</accession>
<dbReference type="EMBL" id="PREZ01000003">
    <property type="protein sequence ID" value="PPA71021.1"/>
    <property type="molecule type" value="Genomic_DNA"/>
</dbReference>
<dbReference type="InterPro" id="IPR019658">
    <property type="entry name" value="DUF2515"/>
</dbReference>
<protein>
    <submittedName>
        <fullName evidence="1">DUF2515 domain-containing protein</fullName>
    </submittedName>
</protein>
<dbReference type="AlphaFoldDB" id="A0A2S5GDM9"/>
<dbReference type="Proteomes" id="UP000239047">
    <property type="component" value="Unassembled WGS sequence"/>
</dbReference>
<dbReference type="RefSeq" id="WP_104057770.1">
    <property type="nucleotide sequence ID" value="NZ_PREZ01000003.1"/>
</dbReference>
<reference evidence="1 2" key="1">
    <citation type="submission" date="2018-02" db="EMBL/GenBank/DDBJ databases">
        <title>Jeotgalibacillus proteolyticum sp. nov. a protease producing bacterium isolated from ocean sediments of Laizhou Bay.</title>
        <authorList>
            <person name="Li Y."/>
        </authorList>
    </citation>
    <scope>NUCLEOTIDE SEQUENCE [LARGE SCALE GENOMIC DNA]</scope>
    <source>
        <strain evidence="1 2">22-7</strain>
    </source>
</reference>
<dbReference type="OrthoDB" id="2690514at2"/>
<keyword evidence="2" id="KW-1185">Reference proteome</keyword>
<gene>
    <name evidence="1" type="ORF">C4B60_09595</name>
</gene>
<sequence length="372" mass="43335">MFHNWLSFFKKDTKTFRERTLLSLSEMGYLQKKWAYKHPLSPLSQEEKKVVLEIDNVTNSLNQNNLTRTKSYLDLYLRHPELHWSFLAHMVSRNAGWNMTDLKGSLVNGLLSAKQVSLFFGFLEKANHLIFQDAFPQLLLYEKSKIEKKDYSYLLPHFHISCFMIPIWQLFLKNSQSMKEVLTVSLIINEQHLLEEQVMKNEFYKKNIIGSFTFQLQELLGLTHILFPHKTPHDIQLSGLTVQQFSHVNSRVEIGKQLYLQLFHHIKEGAVSFAESTEHTGSRADYYPDFFSAVKSSSKIYSPALPAVWPDLHHSNTPNKDWFEGSSKVIQFYSLSKRPELNMMTVKHLANLVKLSGLHDLQQLIPSEKQAY</sequence>
<organism evidence="1 2">
    <name type="scientific">Jeotgalibacillus proteolyticus</name>
    <dbReference type="NCBI Taxonomy" id="2082395"/>
    <lineage>
        <taxon>Bacteria</taxon>
        <taxon>Bacillati</taxon>
        <taxon>Bacillota</taxon>
        <taxon>Bacilli</taxon>
        <taxon>Bacillales</taxon>
        <taxon>Caryophanaceae</taxon>
        <taxon>Jeotgalibacillus</taxon>
    </lineage>
</organism>
<evidence type="ECO:0000313" key="2">
    <source>
        <dbReference type="Proteomes" id="UP000239047"/>
    </source>
</evidence>
<proteinExistence type="predicted"/>
<comment type="caution">
    <text evidence="1">The sequence shown here is derived from an EMBL/GenBank/DDBJ whole genome shotgun (WGS) entry which is preliminary data.</text>
</comment>
<name>A0A2S5GDM9_9BACL</name>
<dbReference type="Pfam" id="PF10720">
    <property type="entry name" value="DUF2515"/>
    <property type="match status" value="1"/>
</dbReference>